<sequence>MKPEESYLLITRYLARQTSAEENDQLATWVAASQENEQTFEQLKTVWQHSQTPPAPAATATALRRLKARPELAGTAPTPPPQHQLRSAKARRYRVALWALLTLLVAGVGILIYRRPTPATPTYRLARTSAGQQRTLRLPDGSRVTLAPQSRLRYPTQFAATSREVYLEGEAFFEVSKNPHRPFRVHSGTLITRVLGTRFNVQARPGAAQVAVSLLEGKVEVLDQQTTYQLAPGQQLLADHRTGRMYRQPFSAARVTGWRQRHLIFQNEKLADVADQIERLYGVKLVFADTATANVRLWATFRNEPLPQVLAALQEAGPITYRREGQTIYLSTQD</sequence>
<keyword evidence="5" id="KW-1185">Reference proteome</keyword>
<reference evidence="4 5" key="1">
    <citation type="submission" date="2020-08" db="EMBL/GenBank/DDBJ databases">
        <title>Hymenobacter sp.</title>
        <authorList>
            <person name="Kim M.K."/>
        </authorList>
    </citation>
    <scope>NUCLEOTIDE SEQUENCE [LARGE SCALE GENOMIC DNA]</scope>
    <source>
        <strain evidence="4 5">BT507</strain>
    </source>
</reference>
<feature type="transmembrane region" description="Helical" evidence="1">
    <location>
        <begin position="95"/>
        <end position="113"/>
    </location>
</feature>
<organism evidence="4 5">
    <name type="scientific">Hymenobacter citatus</name>
    <dbReference type="NCBI Taxonomy" id="2763506"/>
    <lineage>
        <taxon>Bacteria</taxon>
        <taxon>Pseudomonadati</taxon>
        <taxon>Bacteroidota</taxon>
        <taxon>Cytophagia</taxon>
        <taxon>Cytophagales</taxon>
        <taxon>Hymenobacteraceae</taxon>
        <taxon>Hymenobacter</taxon>
    </lineage>
</organism>
<dbReference type="InterPro" id="IPR032508">
    <property type="entry name" value="FecR_C"/>
</dbReference>
<dbReference type="InterPro" id="IPR006860">
    <property type="entry name" value="FecR"/>
</dbReference>
<feature type="domain" description="Protein FecR C-terminal" evidence="3">
    <location>
        <begin position="263"/>
        <end position="330"/>
    </location>
</feature>
<dbReference type="InterPro" id="IPR012373">
    <property type="entry name" value="Ferrdict_sens_TM"/>
</dbReference>
<evidence type="ECO:0000259" key="3">
    <source>
        <dbReference type="Pfam" id="PF16344"/>
    </source>
</evidence>
<evidence type="ECO:0000259" key="2">
    <source>
        <dbReference type="Pfam" id="PF04773"/>
    </source>
</evidence>
<dbReference type="PANTHER" id="PTHR30273">
    <property type="entry name" value="PERIPLASMIC SIGNAL SENSOR AND SIGMA FACTOR ACTIVATOR FECR-RELATED"/>
    <property type="match status" value="1"/>
</dbReference>
<dbReference type="Pfam" id="PF04773">
    <property type="entry name" value="FecR"/>
    <property type="match status" value="1"/>
</dbReference>
<name>A0ABR7MJ58_9BACT</name>
<dbReference type="Gene3D" id="2.60.120.1440">
    <property type="match status" value="1"/>
</dbReference>
<dbReference type="Proteomes" id="UP000622017">
    <property type="component" value="Unassembled WGS sequence"/>
</dbReference>
<keyword evidence="1" id="KW-0812">Transmembrane</keyword>
<evidence type="ECO:0000256" key="1">
    <source>
        <dbReference type="SAM" id="Phobius"/>
    </source>
</evidence>
<proteinExistence type="predicted"/>
<evidence type="ECO:0000313" key="4">
    <source>
        <dbReference type="EMBL" id="MBC6611100.1"/>
    </source>
</evidence>
<gene>
    <name evidence="4" type="ORF">H8B15_09205</name>
</gene>
<dbReference type="RefSeq" id="WP_187319383.1">
    <property type="nucleotide sequence ID" value="NZ_JACSCY010000005.1"/>
</dbReference>
<protein>
    <submittedName>
        <fullName evidence="4">FecR domain-containing protein</fullName>
    </submittedName>
</protein>
<dbReference type="Gene3D" id="3.55.50.30">
    <property type="match status" value="1"/>
</dbReference>
<dbReference type="PANTHER" id="PTHR30273:SF2">
    <property type="entry name" value="PROTEIN FECR"/>
    <property type="match status" value="1"/>
</dbReference>
<comment type="caution">
    <text evidence="4">The sequence shown here is derived from an EMBL/GenBank/DDBJ whole genome shotgun (WGS) entry which is preliminary data.</text>
</comment>
<dbReference type="EMBL" id="JACSCY010000005">
    <property type="protein sequence ID" value="MBC6611100.1"/>
    <property type="molecule type" value="Genomic_DNA"/>
</dbReference>
<evidence type="ECO:0000313" key="5">
    <source>
        <dbReference type="Proteomes" id="UP000622017"/>
    </source>
</evidence>
<dbReference type="PIRSF" id="PIRSF018266">
    <property type="entry name" value="FecR"/>
    <property type="match status" value="1"/>
</dbReference>
<keyword evidence="1" id="KW-1133">Transmembrane helix</keyword>
<dbReference type="Pfam" id="PF16344">
    <property type="entry name" value="FecR_C"/>
    <property type="match status" value="1"/>
</dbReference>
<keyword evidence="1" id="KW-0472">Membrane</keyword>
<feature type="domain" description="FecR protein" evidence="2">
    <location>
        <begin position="126"/>
        <end position="220"/>
    </location>
</feature>
<accession>A0ABR7MJ58</accession>